<dbReference type="STRING" id="33968.BMS77_04385"/>
<gene>
    <name evidence="2" type="ORF">BMR96_09885</name>
</gene>
<organism evidence="2 3">
    <name type="scientific">Leuconostoc pseudomesenteroides</name>
    <dbReference type="NCBI Taxonomy" id="33968"/>
    <lineage>
        <taxon>Bacteria</taxon>
        <taxon>Bacillati</taxon>
        <taxon>Bacillota</taxon>
        <taxon>Bacilli</taxon>
        <taxon>Lactobacillales</taxon>
        <taxon>Lactobacillaceae</taxon>
        <taxon>Leuconostoc</taxon>
    </lineage>
</organism>
<comment type="caution">
    <text evidence="2">The sequence shown here is derived from an EMBL/GenBank/DDBJ whole genome shotgun (WGS) entry which is preliminary data.</text>
</comment>
<evidence type="ECO:0000259" key="1">
    <source>
        <dbReference type="Pfam" id="PF04230"/>
    </source>
</evidence>
<name>A0A1X0VBE0_LEUPS</name>
<evidence type="ECO:0000313" key="3">
    <source>
        <dbReference type="Proteomes" id="UP000192288"/>
    </source>
</evidence>
<evidence type="ECO:0000313" key="2">
    <source>
        <dbReference type="EMBL" id="ORI96954.1"/>
    </source>
</evidence>
<protein>
    <recommendedName>
        <fullName evidence="1">Polysaccharide pyruvyl transferase domain-containing protein</fullName>
    </recommendedName>
</protein>
<sequence length="152" mass="18017">MLVLRRDKEKTTNEKIIQSALKQFDFHKITKTDTSLMRKDLIITGKNRMVYLKQIWDSFRESELVITDRLHGLIFAFITGTPVVAFDNSTHKIKNSYFDWLFRFENVQYIDNNAEIDELVEKIKIVRTAGASYEYNDDFGSEYKEIINYLRS</sequence>
<reference evidence="2 3" key="1">
    <citation type="journal article" date="2017" name="Front. Microbiol.">
        <title>Genomic Characterization of Dairy Associated Leuconostoc Species and Diversity of Leuconostocs in Undefined Mixed Mesophilic Starter Cultures.</title>
        <authorList>
            <person name="Frantzen C.A."/>
            <person name="Kot W."/>
            <person name="Pedersen T.B."/>
            <person name="Ardo Y.M."/>
            <person name="Broadbent J.R."/>
            <person name="Neve H."/>
            <person name="Hansen L.H."/>
            <person name="Dal Bello F."/>
            <person name="Ostlie H.M."/>
            <person name="Kleppen H.P."/>
            <person name="Vogensen F.K."/>
            <person name="Holo H."/>
        </authorList>
    </citation>
    <scope>NUCLEOTIDE SEQUENCE [LARGE SCALE GENOMIC DNA]</scope>
    <source>
        <strain evidence="2 3">LMGCF08</strain>
    </source>
</reference>
<dbReference type="EMBL" id="MPLS01000094">
    <property type="protein sequence ID" value="ORI96954.1"/>
    <property type="molecule type" value="Genomic_DNA"/>
</dbReference>
<feature type="domain" description="Polysaccharide pyruvyl transferase" evidence="1">
    <location>
        <begin position="51"/>
        <end position="89"/>
    </location>
</feature>
<accession>A0A1X0VBE0</accession>
<dbReference type="Proteomes" id="UP000192288">
    <property type="component" value="Unassembled WGS sequence"/>
</dbReference>
<dbReference type="AlphaFoldDB" id="A0A1X0VBE0"/>
<dbReference type="Pfam" id="PF04230">
    <property type="entry name" value="PS_pyruv_trans"/>
    <property type="match status" value="1"/>
</dbReference>
<proteinExistence type="predicted"/>
<dbReference type="InterPro" id="IPR007345">
    <property type="entry name" value="Polysacch_pyruvyl_Trfase"/>
</dbReference>